<dbReference type="Proteomes" id="UP001055072">
    <property type="component" value="Unassembled WGS sequence"/>
</dbReference>
<keyword evidence="2" id="KW-1185">Reference proteome</keyword>
<evidence type="ECO:0000313" key="1">
    <source>
        <dbReference type="EMBL" id="KAI0085848.1"/>
    </source>
</evidence>
<accession>A0ACB8TUX9</accession>
<comment type="caution">
    <text evidence="1">The sequence shown here is derived from an EMBL/GenBank/DDBJ whole genome shotgun (WGS) entry which is preliminary data.</text>
</comment>
<dbReference type="EMBL" id="MU274928">
    <property type="protein sequence ID" value="KAI0085848.1"/>
    <property type="molecule type" value="Genomic_DNA"/>
</dbReference>
<gene>
    <name evidence="1" type="ORF">BDY19DRAFT_1059398</name>
</gene>
<evidence type="ECO:0000313" key="2">
    <source>
        <dbReference type="Proteomes" id="UP001055072"/>
    </source>
</evidence>
<protein>
    <submittedName>
        <fullName evidence="1">Uncharacterized protein</fullName>
    </submittedName>
</protein>
<proteinExistence type="predicted"/>
<reference evidence="1" key="1">
    <citation type="journal article" date="2021" name="Environ. Microbiol.">
        <title>Gene family expansions and transcriptome signatures uncover fungal adaptations to wood decay.</title>
        <authorList>
            <person name="Hage H."/>
            <person name="Miyauchi S."/>
            <person name="Viragh M."/>
            <person name="Drula E."/>
            <person name="Min B."/>
            <person name="Chaduli D."/>
            <person name="Navarro D."/>
            <person name="Favel A."/>
            <person name="Norest M."/>
            <person name="Lesage-Meessen L."/>
            <person name="Balint B."/>
            <person name="Merenyi Z."/>
            <person name="de Eugenio L."/>
            <person name="Morin E."/>
            <person name="Martinez A.T."/>
            <person name="Baldrian P."/>
            <person name="Stursova M."/>
            <person name="Martinez M.J."/>
            <person name="Novotny C."/>
            <person name="Magnuson J.K."/>
            <person name="Spatafora J.W."/>
            <person name="Maurice S."/>
            <person name="Pangilinan J."/>
            <person name="Andreopoulos W."/>
            <person name="LaButti K."/>
            <person name="Hundley H."/>
            <person name="Na H."/>
            <person name="Kuo A."/>
            <person name="Barry K."/>
            <person name="Lipzen A."/>
            <person name="Henrissat B."/>
            <person name="Riley R."/>
            <person name="Ahrendt S."/>
            <person name="Nagy L.G."/>
            <person name="Grigoriev I.V."/>
            <person name="Martin F."/>
            <person name="Rosso M.N."/>
        </authorList>
    </citation>
    <scope>NUCLEOTIDE SEQUENCE</scope>
    <source>
        <strain evidence="1">CBS 384.51</strain>
    </source>
</reference>
<name>A0ACB8TUX9_9APHY</name>
<sequence>MSSTPSSPIHAFQDSSPESSPPLEPIDSSPPSSPVFQSATLSPPTSPGLAHPYAASTKAVRPPRLYEKRGIFAHDENNIFDEDDDVVTNRAQSSSTWNLSPQKKRVDSHYHTRTLSTASTSSSVTDFALGKQLEPRLLLFGASRPTKRSISMDSRDELAGINLSDDEEASVDHGFRPLSHIDREKRIWDTIITKAIDSANGRIYLQQEGLISSGLSFIPPSIADLASLVVLPSKEKPVESKTVPVTSPRARPLIRSVTLPRRNNIFADPEPLLAKSASMTIQLPPGNPEASPLTNEVNLCLGNNVITKLPVELFRLTNLTILSMRNNLLTHIPPQIALLSNLRELNIACNRIVYLPVEMLEMKLEALMVDKNPWLEPPTLESSISLERTETHSSSGEADAPPSERATVSKTAVNFSVPSLTECCLRVLLAPYSEPSQESGRYNSGIPHPPPHPRTRLEATYELPLSHIDHYPVYVVNTLRACVPQAVTKPDPHMQASPSKRARRSSTQSLLSSELSDVFRTDTPDDDDADRGEKADVGEIHPGIGTCMSPRHPRHARPVFIYPAEQRFQWVRIIAGQNTKEEVPVLWRGCMPGCLSFLDQEHGNAANTKGMPPVKKSACIDDTLSVSQGSGDGFDEDDLEPIDLGGHSGLEDDFD</sequence>
<organism evidence="1 2">
    <name type="scientific">Irpex rosettiformis</name>
    <dbReference type="NCBI Taxonomy" id="378272"/>
    <lineage>
        <taxon>Eukaryota</taxon>
        <taxon>Fungi</taxon>
        <taxon>Dikarya</taxon>
        <taxon>Basidiomycota</taxon>
        <taxon>Agaricomycotina</taxon>
        <taxon>Agaricomycetes</taxon>
        <taxon>Polyporales</taxon>
        <taxon>Irpicaceae</taxon>
        <taxon>Irpex</taxon>
    </lineage>
</organism>